<proteinExistence type="predicted"/>
<comment type="caution">
    <text evidence="3">The sequence shown here is derived from an EMBL/GenBank/DDBJ whole genome shotgun (WGS) entry which is preliminary data.</text>
</comment>
<name>A0ABD2TGA6_9SOLN</name>
<dbReference type="AlphaFoldDB" id="A0ABD2TGA6"/>
<dbReference type="PANTHER" id="PTHR37610:SF78">
    <property type="entry name" value="GAG-POLYPEPTIDE OF LTR COPIA-TYPE-RELATED"/>
    <property type="match status" value="1"/>
</dbReference>
<evidence type="ECO:0000259" key="2">
    <source>
        <dbReference type="Pfam" id="PF14244"/>
    </source>
</evidence>
<evidence type="ECO:0000256" key="1">
    <source>
        <dbReference type="SAM" id="MobiDB-lite"/>
    </source>
</evidence>
<feature type="region of interest" description="Disordered" evidence="1">
    <location>
        <begin position="358"/>
        <end position="382"/>
    </location>
</feature>
<evidence type="ECO:0000313" key="4">
    <source>
        <dbReference type="Proteomes" id="UP001627284"/>
    </source>
</evidence>
<feature type="domain" description="Retrotransposon Copia-like N-terminal" evidence="2">
    <location>
        <begin position="36"/>
        <end position="79"/>
    </location>
</feature>
<reference evidence="3 4" key="1">
    <citation type="submission" date="2024-05" db="EMBL/GenBank/DDBJ databases">
        <title>De novo assembly of an allotetraploid wild potato.</title>
        <authorList>
            <person name="Hosaka A.J."/>
        </authorList>
    </citation>
    <scope>NUCLEOTIDE SEQUENCE [LARGE SCALE GENOMIC DNA]</scope>
    <source>
        <tissue evidence="3">Young leaves</tissue>
    </source>
</reference>
<protein>
    <recommendedName>
        <fullName evidence="2">Retrotransposon Copia-like N-terminal domain-containing protein</fullName>
    </recommendedName>
</protein>
<feature type="compositionally biased region" description="Low complexity" evidence="1">
    <location>
        <begin position="363"/>
        <end position="377"/>
    </location>
</feature>
<feature type="region of interest" description="Disordered" evidence="1">
    <location>
        <begin position="270"/>
        <end position="294"/>
    </location>
</feature>
<sequence length="446" mass="49014">MVNVSEIRSEQGGSTMVQGGGTVVDSHHPLHLQACDTPGSSLVSIQLTGSENYSLWSRSMKIGLLGKGKLGFIDGKSSKDKFNVALHDLWEKCNAIVLSWIMISVSRELLSGIVFASNAQQVWTDLKERFDNVGGSRIFYLHKEIATLSQGMMSVSSYFSKLKELWMEFDSLMPCPGCACEVSKAYAVHFEYQRLMQFLLGLNESYNQCRSQIMMLDPAPGINKAYSLVMSEESRRILGKSNAVGIGSDNITSTNSGGLTDSMAFFSNGRGHMPRKGSNSSGSNPPSGANFRTHQKANNNSTLFCDYCNWKGHVRATCYKLNGYPTDWKGKKRTSTGSSTTANLAGVSTGTGQYLHHQQNFYGSSSGSTPDSDSSTPMTFSGGSHALMANLQPLHLQQPHPHFSPQQYQQLLHMIDQENIKKHNDTAMHTTGPLKWDCEGDWQTGE</sequence>
<dbReference type="Pfam" id="PF14244">
    <property type="entry name" value="Retrotran_gag_3"/>
    <property type="match status" value="1"/>
</dbReference>
<accession>A0ABD2TGA6</accession>
<gene>
    <name evidence="3" type="ORF">AABB24_019364</name>
</gene>
<evidence type="ECO:0000313" key="3">
    <source>
        <dbReference type="EMBL" id="KAL3355236.1"/>
    </source>
</evidence>
<dbReference type="Proteomes" id="UP001627284">
    <property type="component" value="Unassembled WGS sequence"/>
</dbReference>
<organism evidence="3 4">
    <name type="scientific">Solanum stoloniferum</name>
    <dbReference type="NCBI Taxonomy" id="62892"/>
    <lineage>
        <taxon>Eukaryota</taxon>
        <taxon>Viridiplantae</taxon>
        <taxon>Streptophyta</taxon>
        <taxon>Embryophyta</taxon>
        <taxon>Tracheophyta</taxon>
        <taxon>Spermatophyta</taxon>
        <taxon>Magnoliopsida</taxon>
        <taxon>eudicotyledons</taxon>
        <taxon>Gunneridae</taxon>
        <taxon>Pentapetalae</taxon>
        <taxon>asterids</taxon>
        <taxon>lamiids</taxon>
        <taxon>Solanales</taxon>
        <taxon>Solanaceae</taxon>
        <taxon>Solanoideae</taxon>
        <taxon>Solaneae</taxon>
        <taxon>Solanum</taxon>
    </lineage>
</organism>
<feature type="region of interest" description="Disordered" evidence="1">
    <location>
        <begin position="1"/>
        <end position="20"/>
    </location>
</feature>
<feature type="compositionally biased region" description="Low complexity" evidence="1">
    <location>
        <begin position="277"/>
        <end position="288"/>
    </location>
</feature>
<dbReference type="EMBL" id="JBJKTR010000011">
    <property type="protein sequence ID" value="KAL3355236.1"/>
    <property type="molecule type" value="Genomic_DNA"/>
</dbReference>
<keyword evidence="4" id="KW-1185">Reference proteome</keyword>
<dbReference type="InterPro" id="IPR029472">
    <property type="entry name" value="Copia-like_N"/>
</dbReference>
<dbReference type="PANTHER" id="PTHR37610">
    <property type="entry name" value="CCHC-TYPE DOMAIN-CONTAINING PROTEIN"/>
    <property type="match status" value="1"/>
</dbReference>